<dbReference type="AlphaFoldDB" id="A0A833J8L3"/>
<dbReference type="InterPro" id="IPR003593">
    <property type="entry name" value="AAA+_ATPase"/>
</dbReference>
<sequence length="610" mass="66654">MPLALRRALAYAPEYCPLPDRDTRHSRAMLKAFLAYYRPHRTLFLVDFGCAVLSGLLELGFPLAVKAFVDRLLPQQDWSLIGLAAAGLTLLYVTNAGLMVVVTYWGHVLGINIETEMRARAFDHLQKLSFRFFDGQKTGHLVARVTKDLEEIGEVAHHGPEDVFIAVMTLVGAFVLMFLVHPPLALMTLAILPLIAFVTIRYGGRMTRNWQAQYGRVGAFNARIEENVGGIRVVKAFANEAHERALFASDNLKYRTTKLEAYRLMAGALSINYLGLRLVQIVVLLGGAAFVVRGDLTAGGFVGFLLLVGVFYRPLEKIGAVIETYPKGIAGFRRYQQLLATEPDIADRPGAVPAPPLKGEIRFEGVRFGYSPDRPVLDGVDLTIRAGETVAFVGPSGAGKTTLLSLIPRFYEAEGGRITIDGHDIRDLTLASLRGQIGIVQQDVFLFAGTIRENIAYGRLDASEAEILDAAARARLDGLIAALPEGLDTVIGERGVKLSGGQKQRLAIARAFLKNPPILILDEATSALDTQTEREIQASLSELAEGRTTLVIAHRLATIRHADRIVVVVESGIAEQGRHDALLAADGYYRRLHAAQMEESFPSAPRTAAE</sequence>
<comment type="similarity">
    <text evidence="2">Belongs to the ABC transporter superfamily.</text>
</comment>
<dbReference type="CDD" id="cd18549">
    <property type="entry name" value="ABC_6TM_YwjA_like"/>
    <property type="match status" value="1"/>
</dbReference>
<dbReference type="GO" id="GO:0015421">
    <property type="term" value="F:ABC-type oligopeptide transporter activity"/>
    <property type="evidence" value="ECO:0007669"/>
    <property type="project" value="TreeGrafter"/>
</dbReference>
<organism evidence="12 13">
    <name type="scientific">Methylorubrum populi</name>
    <dbReference type="NCBI Taxonomy" id="223967"/>
    <lineage>
        <taxon>Bacteria</taxon>
        <taxon>Pseudomonadati</taxon>
        <taxon>Pseudomonadota</taxon>
        <taxon>Alphaproteobacteria</taxon>
        <taxon>Hyphomicrobiales</taxon>
        <taxon>Methylobacteriaceae</taxon>
        <taxon>Methylorubrum</taxon>
    </lineage>
</organism>
<dbReference type="GO" id="GO:0005886">
    <property type="term" value="C:plasma membrane"/>
    <property type="evidence" value="ECO:0007669"/>
    <property type="project" value="UniProtKB-SubCell"/>
</dbReference>
<evidence type="ECO:0000256" key="7">
    <source>
        <dbReference type="ARBA" id="ARBA00022989"/>
    </source>
</evidence>
<dbReference type="PROSITE" id="PS00211">
    <property type="entry name" value="ABC_TRANSPORTER_1"/>
    <property type="match status" value="1"/>
</dbReference>
<comment type="caution">
    <text evidence="12">The sequence shown here is derived from an EMBL/GenBank/DDBJ whole genome shotgun (WGS) entry which is preliminary data.</text>
</comment>
<dbReference type="InterPro" id="IPR027417">
    <property type="entry name" value="P-loop_NTPase"/>
</dbReference>
<dbReference type="Gene3D" id="3.40.50.300">
    <property type="entry name" value="P-loop containing nucleotide triphosphate hydrolases"/>
    <property type="match status" value="1"/>
</dbReference>
<dbReference type="PANTHER" id="PTHR43394:SF1">
    <property type="entry name" value="ATP-BINDING CASSETTE SUB-FAMILY B MEMBER 10, MITOCHONDRIAL"/>
    <property type="match status" value="1"/>
</dbReference>
<protein>
    <submittedName>
        <fullName evidence="12">Efflux ABC transporter permease/ATP-binding protein YwjA</fullName>
    </submittedName>
</protein>
<dbReference type="SMART" id="SM00382">
    <property type="entry name" value="AAA"/>
    <property type="match status" value="1"/>
</dbReference>
<dbReference type="SUPFAM" id="SSF90123">
    <property type="entry name" value="ABC transporter transmembrane region"/>
    <property type="match status" value="1"/>
</dbReference>
<evidence type="ECO:0000259" key="11">
    <source>
        <dbReference type="PROSITE" id="PS50929"/>
    </source>
</evidence>
<evidence type="ECO:0000259" key="10">
    <source>
        <dbReference type="PROSITE" id="PS50893"/>
    </source>
</evidence>
<feature type="transmembrane region" description="Helical" evidence="9">
    <location>
        <begin position="186"/>
        <end position="204"/>
    </location>
</feature>
<dbReference type="FunFam" id="3.40.50.300:FF:000287">
    <property type="entry name" value="Multidrug ABC transporter ATP-binding protein"/>
    <property type="match status" value="1"/>
</dbReference>
<evidence type="ECO:0000313" key="13">
    <source>
        <dbReference type="Proteomes" id="UP000469949"/>
    </source>
</evidence>
<dbReference type="GO" id="GO:0016887">
    <property type="term" value="F:ATP hydrolysis activity"/>
    <property type="evidence" value="ECO:0007669"/>
    <property type="project" value="InterPro"/>
</dbReference>
<dbReference type="InterPro" id="IPR039421">
    <property type="entry name" value="Type_1_exporter"/>
</dbReference>
<keyword evidence="6 12" id="KW-0067">ATP-binding</keyword>
<evidence type="ECO:0000256" key="4">
    <source>
        <dbReference type="ARBA" id="ARBA00022692"/>
    </source>
</evidence>
<dbReference type="InterPro" id="IPR003439">
    <property type="entry name" value="ABC_transporter-like_ATP-bd"/>
</dbReference>
<dbReference type="Proteomes" id="UP000469949">
    <property type="component" value="Unassembled WGS sequence"/>
</dbReference>
<name>A0A833J8L3_9HYPH</name>
<evidence type="ECO:0000256" key="2">
    <source>
        <dbReference type="ARBA" id="ARBA00005417"/>
    </source>
</evidence>
<keyword evidence="3" id="KW-0813">Transport</keyword>
<gene>
    <name evidence="12" type="ORF">F8B43_1982</name>
</gene>
<feature type="transmembrane region" description="Helical" evidence="9">
    <location>
        <begin position="264"/>
        <end position="290"/>
    </location>
</feature>
<evidence type="ECO:0000256" key="9">
    <source>
        <dbReference type="SAM" id="Phobius"/>
    </source>
</evidence>
<feature type="transmembrane region" description="Helical" evidence="9">
    <location>
        <begin position="163"/>
        <end position="180"/>
    </location>
</feature>
<dbReference type="Pfam" id="PF00664">
    <property type="entry name" value="ABC_membrane"/>
    <property type="match status" value="1"/>
</dbReference>
<accession>A0A833J8L3</accession>
<dbReference type="InterPro" id="IPR017871">
    <property type="entry name" value="ABC_transporter-like_CS"/>
</dbReference>
<keyword evidence="5" id="KW-0547">Nucleotide-binding</keyword>
<feature type="transmembrane region" description="Helical" evidence="9">
    <location>
        <begin position="81"/>
        <end position="105"/>
    </location>
</feature>
<keyword evidence="7 9" id="KW-1133">Transmembrane helix</keyword>
<dbReference type="PANTHER" id="PTHR43394">
    <property type="entry name" value="ATP-DEPENDENT PERMEASE MDL1, MITOCHONDRIAL"/>
    <property type="match status" value="1"/>
</dbReference>
<feature type="domain" description="ABC transporter" evidence="10">
    <location>
        <begin position="361"/>
        <end position="595"/>
    </location>
</feature>
<keyword evidence="4 9" id="KW-0812">Transmembrane</keyword>
<evidence type="ECO:0000256" key="1">
    <source>
        <dbReference type="ARBA" id="ARBA00004651"/>
    </source>
</evidence>
<dbReference type="Gene3D" id="1.20.1560.10">
    <property type="entry name" value="ABC transporter type 1, transmembrane domain"/>
    <property type="match status" value="1"/>
</dbReference>
<dbReference type="PROSITE" id="PS50929">
    <property type="entry name" value="ABC_TM1F"/>
    <property type="match status" value="1"/>
</dbReference>
<evidence type="ECO:0000313" key="12">
    <source>
        <dbReference type="EMBL" id="KAB7785481.1"/>
    </source>
</evidence>
<reference evidence="12 13" key="1">
    <citation type="submission" date="2019-10" db="EMBL/GenBank/DDBJ databases">
        <title>Draft Genome Sequence of the Caffeine Degrading Methylotroph Methylorubrum populi PINKEL.</title>
        <authorList>
            <person name="Dawson S.C."/>
            <person name="Zhang X."/>
            <person name="Wright M.E."/>
            <person name="Sharma G."/>
            <person name="Langner J.T."/>
            <person name="Ditty J.L."/>
            <person name="Subuyuj G.A."/>
        </authorList>
    </citation>
    <scope>NUCLEOTIDE SEQUENCE [LARGE SCALE GENOMIC DNA]</scope>
    <source>
        <strain evidence="12 13">Pinkel</strain>
    </source>
</reference>
<dbReference type="PROSITE" id="PS50893">
    <property type="entry name" value="ABC_TRANSPORTER_2"/>
    <property type="match status" value="1"/>
</dbReference>
<dbReference type="SUPFAM" id="SSF52540">
    <property type="entry name" value="P-loop containing nucleoside triphosphate hydrolases"/>
    <property type="match status" value="1"/>
</dbReference>
<dbReference type="InterPro" id="IPR011527">
    <property type="entry name" value="ABC1_TM_dom"/>
</dbReference>
<evidence type="ECO:0000256" key="3">
    <source>
        <dbReference type="ARBA" id="ARBA00022448"/>
    </source>
</evidence>
<evidence type="ECO:0000256" key="6">
    <source>
        <dbReference type="ARBA" id="ARBA00022840"/>
    </source>
</evidence>
<feature type="transmembrane region" description="Helical" evidence="9">
    <location>
        <begin position="296"/>
        <end position="315"/>
    </location>
</feature>
<dbReference type="EMBL" id="WEKV01000009">
    <property type="protein sequence ID" value="KAB7785481.1"/>
    <property type="molecule type" value="Genomic_DNA"/>
</dbReference>
<feature type="domain" description="ABC transmembrane type-1" evidence="11">
    <location>
        <begin position="48"/>
        <end position="327"/>
    </location>
</feature>
<comment type="subcellular location">
    <subcellularLocation>
        <location evidence="1">Cell membrane</location>
        <topology evidence="1">Multi-pass membrane protein</topology>
    </subcellularLocation>
</comment>
<dbReference type="Pfam" id="PF00005">
    <property type="entry name" value="ABC_tran"/>
    <property type="match status" value="1"/>
</dbReference>
<evidence type="ECO:0000256" key="5">
    <source>
        <dbReference type="ARBA" id="ARBA00022741"/>
    </source>
</evidence>
<feature type="transmembrane region" description="Helical" evidence="9">
    <location>
        <begin position="43"/>
        <end position="61"/>
    </location>
</feature>
<dbReference type="InterPro" id="IPR036640">
    <property type="entry name" value="ABC1_TM_sf"/>
</dbReference>
<dbReference type="GO" id="GO:0005524">
    <property type="term" value="F:ATP binding"/>
    <property type="evidence" value="ECO:0007669"/>
    <property type="project" value="UniProtKB-KW"/>
</dbReference>
<proteinExistence type="inferred from homology"/>
<evidence type="ECO:0000256" key="8">
    <source>
        <dbReference type="ARBA" id="ARBA00023136"/>
    </source>
</evidence>
<keyword evidence="8 9" id="KW-0472">Membrane</keyword>